<keyword evidence="4" id="KW-1185">Reference proteome</keyword>
<proteinExistence type="predicted"/>
<protein>
    <submittedName>
        <fullName evidence="3">Uncharacterized protein</fullName>
    </submittedName>
</protein>
<organism evidence="3 4">
    <name type="scientific">Euzebya pacifica</name>
    <dbReference type="NCBI Taxonomy" id="1608957"/>
    <lineage>
        <taxon>Bacteria</taxon>
        <taxon>Bacillati</taxon>
        <taxon>Actinomycetota</taxon>
        <taxon>Nitriliruptoria</taxon>
        <taxon>Euzebyales</taxon>
    </lineage>
</organism>
<keyword evidence="2" id="KW-0812">Transmembrane</keyword>
<sequence>MENFNYTPPLPPDRPTQNTDRPTSESGRPRTRTAVIIGTVGVIIAIALVLLFG</sequence>
<evidence type="ECO:0000256" key="1">
    <source>
        <dbReference type="SAM" id="MobiDB-lite"/>
    </source>
</evidence>
<evidence type="ECO:0000313" key="3">
    <source>
        <dbReference type="EMBL" id="AXV08876.1"/>
    </source>
</evidence>
<evidence type="ECO:0000256" key="2">
    <source>
        <dbReference type="SAM" id="Phobius"/>
    </source>
</evidence>
<name>A0A346Y329_9ACTN</name>
<feature type="transmembrane region" description="Helical" evidence="2">
    <location>
        <begin position="34"/>
        <end position="52"/>
    </location>
</feature>
<feature type="compositionally biased region" description="Polar residues" evidence="1">
    <location>
        <begin position="15"/>
        <end position="26"/>
    </location>
</feature>
<keyword evidence="2" id="KW-0472">Membrane</keyword>
<feature type="region of interest" description="Disordered" evidence="1">
    <location>
        <begin position="1"/>
        <end position="31"/>
    </location>
</feature>
<gene>
    <name evidence="3" type="ORF">DVS28_a4209</name>
</gene>
<evidence type="ECO:0000313" key="4">
    <source>
        <dbReference type="Proteomes" id="UP000264006"/>
    </source>
</evidence>
<dbReference type="RefSeq" id="WP_164710837.1">
    <property type="nucleotide sequence ID" value="NZ_CP031165.1"/>
</dbReference>
<dbReference type="AlphaFoldDB" id="A0A346Y329"/>
<dbReference type="Proteomes" id="UP000264006">
    <property type="component" value="Chromosome"/>
</dbReference>
<keyword evidence="2" id="KW-1133">Transmembrane helix</keyword>
<dbReference type="EMBL" id="CP031165">
    <property type="protein sequence ID" value="AXV08876.1"/>
    <property type="molecule type" value="Genomic_DNA"/>
</dbReference>
<accession>A0A346Y329</accession>
<reference evidence="3 4" key="1">
    <citation type="submission" date="2018-09" db="EMBL/GenBank/DDBJ databases">
        <title>Complete genome sequence of Euzebya sp. DY32-46 isolated from seawater of Pacific Ocean.</title>
        <authorList>
            <person name="Xu L."/>
            <person name="Wu Y.-H."/>
            <person name="Xu X.-W."/>
        </authorList>
    </citation>
    <scope>NUCLEOTIDE SEQUENCE [LARGE SCALE GENOMIC DNA]</scope>
    <source>
        <strain evidence="3 4">DY32-46</strain>
    </source>
</reference>
<dbReference type="KEGG" id="euz:DVS28_a4209"/>